<dbReference type="Proteomes" id="UP001642483">
    <property type="component" value="Unassembled WGS sequence"/>
</dbReference>
<proteinExistence type="predicted"/>
<dbReference type="Gene3D" id="2.60.120.650">
    <property type="entry name" value="Cupin"/>
    <property type="match status" value="1"/>
</dbReference>
<organism evidence="4 5">
    <name type="scientific">Clavelina lepadiformis</name>
    <name type="common">Light-bulb sea squirt</name>
    <name type="synonym">Ascidia lepadiformis</name>
    <dbReference type="NCBI Taxonomy" id="159417"/>
    <lineage>
        <taxon>Eukaryota</taxon>
        <taxon>Metazoa</taxon>
        <taxon>Chordata</taxon>
        <taxon>Tunicata</taxon>
        <taxon>Ascidiacea</taxon>
        <taxon>Aplousobranchia</taxon>
        <taxon>Clavelinidae</taxon>
        <taxon>Clavelina</taxon>
    </lineage>
</organism>
<evidence type="ECO:0000256" key="1">
    <source>
        <dbReference type="ARBA" id="ARBA00004123"/>
    </source>
</evidence>
<sequence>MLHCIKVAEDFVSPEHVDKCFKLMEEFRYLSTTHSNHEDKLQLKNIIYHAMKEVLSSLRWYESRGGLELEMQRARLSVPPQG</sequence>
<comment type="caution">
    <text evidence="4">The sequence shown here is derived from an EMBL/GenBank/DDBJ whole genome shotgun (WGS) entry which is preliminary data.</text>
</comment>
<reference evidence="4 5" key="1">
    <citation type="submission" date="2024-02" db="EMBL/GenBank/DDBJ databases">
        <authorList>
            <person name="Daric V."/>
            <person name="Darras S."/>
        </authorList>
    </citation>
    <scope>NUCLEOTIDE SEQUENCE [LARGE SCALE GENOMIC DNA]</scope>
</reference>
<dbReference type="PANTHER" id="PTHR12549:SF38">
    <property type="entry name" value="JMJC DOMAIN-CONTAINING HISTONE DEMETHYLASE 2, ISOFORM A"/>
    <property type="match status" value="1"/>
</dbReference>
<keyword evidence="5" id="KW-1185">Reference proteome</keyword>
<protein>
    <submittedName>
        <fullName evidence="4">Uncharacterized protein</fullName>
    </submittedName>
</protein>
<evidence type="ECO:0000313" key="5">
    <source>
        <dbReference type="Proteomes" id="UP001642483"/>
    </source>
</evidence>
<gene>
    <name evidence="4" type="ORF">CVLEPA_LOCUS5139</name>
</gene>
<dbReference type="EMBL" id="CAWYQH010000024">
    <property type="protein sequence ID" value="CAK8675576.1"/>
    <property type="molecule type" value="Genomic_DNA"/>
</dbReference>
<name>A0ABP0F9W4_CLALP</name>
<accession>A0ABP0F9W4</accession>
<evidence type="ECO:0000313" key="4">
    <source>
        <dbReference type="EMBL" id="CAK8675576.1"/>
    </source>
</evidence>
<evidence type="ECO:0000256" key="2">
    <source>
        <dbReference type="ARBA" id="ARBA00022723"/>
    </source>
</evidence>
<comment type="subcellular location">
    <subcellularLocation>
        <location evidence="1">Nucleus</location>
    </subcellularLocation>
</comment>
<dbReference type="InterPro" id="IPR045109">
    <property type="entry name" value="LSDs-like"/>
</dbReference>
<dbReference type="PANTHER" id="PTHR12549">
    <property type="entry name" value="JMJC DOMAIN-CONTAINING HISTONE DEMETHYLATION PROTEIN"/>
    <property type="match status" value="1"/>
</dbReference>
<keyword evidence="3" id="KW-0539">Nucleus</keyword>
<keyword evidence="2" id="KW-0479">Metal-binding</keyword>
<evidence type="ECO:0000256" key="3">
    <source>
        <dbReference type="ARBA" id="ARBA00023242"/>
    </source>
</evidence>